<evidence type="ECO:0000313" key="1">
    <source>
        <dbReference type="EMBL" id="JAE32470.1"/>
    </source>
</evidence>
<name>A0A0A9H5H1_ARUDO</name>
<protein>
    <submittedName>
        <fullName evidence="1">Uncharacterized protein</fullName>
    </submittedName>
</protein>
<proteinExistence type="predicted"/>
<accession>A0A0A9H5H1</accession>
<dbReference type="AlphaFoldDB" id="A0A0A9H5H1"/>
<reference evidence="1" key="2">
    <citation type="journal article" date="2015" name="Data Brief">
        <title>Shoot transcriptome of the giant reed, Arundo donax.</title>
        <authorList>
            <person name="Barrero R.A."/>
            <person name="Guerrero F.D."/>
            <person name="Moolhuijzen P."/>
            <person name="Goolsby J.A."/>
            <person name="Tidwell J."/>
            <person name="Bellgard S.E."/>
            <person name="Bellgard M.I."/>
        </authorList>
    </citation>
    <scope>NUCLEOTIDE SEQUENCE</scope>
    <source>
        <tissue evidence="1">Shoot tissue taken approximately 20 cm above the soil surface</tissue>
    </source>
</reference>
<sequence>MERFNSKYALHTIPSKNLSFSRIYMQKCIFCIKIGLICKNWESLLNF</sequence>
<reference evidence="1" key="1">
    <citation type="submission" date="2014-09" db="EMBL/GenBank/DDBJ databases">
        <authorList>
            <person name="Magalhaes I.L.F."/>
            <person name="Oliveira U."/>
            <person name="Santos F.R."/>
            <person name="Vidigal T.H.D.A."/>
            <person name="Brescovit A.D."/>
            <person name="Santos A.J."/>
        </authorList>
    </citation>
    <scope>NUCLEOTIDE SEQUENCE</scope>
    <source>
        <tissue evidence="1">Shoot tissue taken approximately 20 cm above the soil surface</tissue>
    </source>
</reference>
<dbReference type="EMBL" id="GBRH01165426">
    <property type="protein sequence ID" value="JAE32470.1"/>
    <property type="molecule type" value="Transcribed_RNA"/>
</dbReference>
<organism evidence="1">
    <name type="scientific">Arundo donax</name>
    <name type="common">Giant reed</name>
    <name type="synonym">Donax arundinaceus</name>
    <dbReference type="NCBI Taxonomy" id="35708"/>
    <lineage>
        <taxon>Eukaryota</taxon>
        <taxon>Viridiplantae</taxon>
        <taxon>Streptophyta</taxon>
        <taxon>Embryophyta</taxon>
        <taxon>Tracheophyta</taxon>
        <taxon>Spermatophyta</taxon>
        <taxon>Magnoliopsida</taxon>
        <taxon>Liliopsida</taxon>
        <taxon>Poales</taxon>
        <taxon>Poaceae</taxon>
        <taxon>PACMAD clade</taxon>
        <taxon>Arundinoideae</taxon>
        <taxon>Arundineae</taxon>
        <taxon>Arundo</taxon>
    </lineage>
</organism>